<dbReference type="AlphaFoldDB" id="A0A0E9RWX3"/>
<accession>A0A0E9RWX3</accession>
<evidence type="ECO:0000313" key="1">
    <source>
        <dbReference type="EMBL" id="JAH32895.1"/>
    </source>
</evidence>
<proteinExistence type="predicted"/>
<sequence length="40" mass="4906">MYFKRFCILCIKNQQLYFTRITTQYILHVEVVLEVATYTD</sequence>
<reference evidence="1" key="1">
    <citation type="submission" date="2014-11" db="EMBL/GenBank/DDBJ databases">
        <authorList>
            <person name="Amaro Gonzalez C."/>
        </authorList>
    </citation>
    <scope>NUCLEOTIDE SEQUENCE</scope>
</reference>
<name>A0A0E9RWX3_ANGAN</name>
<reference evidence="1" key="2">
    <citation type="journal article" date="2015" name="Fish Shellfish Immunol.">
        <title>Early steps in the European eel (Anguilla anguilla)-Vibrio vulnificus interaction in the gills: Role of the RtxA13 toxin.</title>
        <authorList>
            <person name="Callol A."/>
            <person name="Pajuelo D."/>
            <person name="Ebbesson L."/>
            <person name="Teles M."/>
            <person name="MacKenzie S."/>
            <person name="Amaro C."/>
        </authorList>
    </citation>
    <scope>NUCLEOTIDE SEQUENCE</scope>
</reference>
<protein>
    <submittedName>
        <fullName evidence="1">Uncharacterized protein</fullName>
    </submittedName>
</protein>
<dbReference type="EMBL" id="GBXM01075682">
    <property type="protein sequence ID" value="JAH32895.1"/>
    <property type="molecule type" value="Transcribed_RNA"/>
</dbReference>
<organism evidence="1">
    <name type="scientific">Anguilla anguilla</name>
    <name type="common">European freshwater eel</name>
    <name type="synonym">Muraena anguilla</name>
    <dbReference type="NCBI Taxonomy" id="7936"/>
    <lineage>
        <taxon>Eukaryota</taxon>
        <taxon>Metazoa</taxon>
        <taxon>Chordata</taxon>
        <taxon>Craniata</taxon>
        <taxon>Vertebrata</taxon>
        <taxon>Euteleostomi</taxon>
        <taxon>Actinopterygii</taxon>
        <taxon>Neopterygii</taxon>
        <taxon>Teleostei</taxon>
        <taxon>Anguilliformes</taxon>
        <taxon>Anguillidae</taxon>
        <taxon>Anguilla</taxon>
    </lineage>
</organism>